<sequence>MNQERLMKVLLAPHVSEKTTRAAEEDNQVAFRVLPDANKLEIRKAVETLFNVDVVNVQTVYVKGKKKRFGVQQGRRKDWKKAYVRLAEGQDIDFVGAE</sequence>
<dbReference type="NCBIfam" id="NF004363">
    <property type="entry name" value="PRK05738.2-4"/>
    <property type="match status" value="1"/>
</dbReference>
<dbReference type="HAMAP" id="MF_01369_B">
    <property type="entry name" value="Ribosomal_uL23_B"/>
    <property type="match status" value="1"/>
</dbReference>
<dbReference type="InterPro" id="IPR001014">
    <property type="entry name" value="Ribosomal_uL23_CS"/>
</dbReference>
<dbReference type="Pfam" id="PF00276">
    <property type="entry name" value="Ribosomal_L23"/>
    <property type="match status" value="1"/>
</dbReference>
<dbReference type="FunFam" id="3.30.70.330:FF:000001">
    <property type="entry name" value="50S ribosomal protein L23"/>
    <property type="match status" value="1"/>
</dbReference>
<dbReference type="InterPro" id="IPR013025">
    <property type="entry name" value="Ribosomal_uL23-like"/>
</dbReference>
<dbReference type="Proteomes" id="UP000198611">
    <property type="component" value="Unassembled WGS sequence"/>
</dbReference>
<evidence type="ECO:0000256" key="6">
    <source>
        <dbReference type="HAMAP-Rule" id="MF_01369"/>
    </source>
</evidence>
<dbReference type="OrthoDB" id="9793353at2"/>
<accession>A0A1I1Q0H8</accession>
<name>A0A1I1Q0H8_9GAMM</name>
<dbReference type="Gene3D" id="3.30.70.330">
    <property type="match status" value="1"/>
</dbReference>
<comment type="similarity">
    <text evidence="1 6 7">Belongs to the universal ribosomal protein uL23 family.</text>
</comment>
<dbReference type="InterPro" id="IPR012678">
    <property type="entry name" value="Ribosomal_uL23/eL15/eS24_sf"/>
</dbReference>
<keyword evidence="4 6" id="KW-0689">Ribosomal protein</keyword>
<keyword evidence="3 6" id="KW-0694">RNA-binding</keyword>
<evidence type="ECO:0000313" key="9">
    <source>
        <dbReference type="Proteomes" id="UP000198611"/>
    </source>
</evidence>
<dbReference type="NCBIfam" id="NF004358">
    <property type="entry name" value="PRK05738.1-1"/>
    <property type="match status" value="1"/>
</dbReference>
<dbReference type="PROSITE" id="PS00050">
    <property type="entry name" value="RIBOSOMAL_L23"/>
    <property type="match status" value="1"/>
</dbReference>
<dbReference type="GO" id="GO:0003735">
    <property type="term" value="F:structural constituent of ribosome"/>
    <property type="evidence" value="ECO:0007669"/>
    <property type="project" value="InterPro"/>
</dbReference>
<comment type="subunit">
    <text evidence="6">Part of the 50S ribosomal subunit. Contacts protein L29, and trigger factor when it is bound to the ribosome.</text>
</comment>
<dbReference type="RefSeq" id="WP_093427469.1">
    <property type="nucleotide sequence ID" value="NZ_FOMJ01000002.1"/>
</dbReference>
<dbReference type="GO" id="GO:0006412">
    <property type="term" value="P:translation"/>
    <property type="evidence" value="ECO:0007669"/>
    <property type="project" value="UniProtKB-UniRule"/>
</dbReference>
<evidence type="ECO:0000256" key="5">
    <source>
        <dbReference type="ARBA" id="ARBA00023274"/>
    </source>
</evidence>
<dbReference type="STRING" id="1123397.SAMN05660831_00793"/>
<evidence type="ECO:0000313" key="8">
    <source>
        <dbReference type="EMBL" id="SFD13368.1"/>
    </source>
</evidence>
<comment type="function">
    <text evidence="6">One of the early assembly proteins it binds 23S rRNA. One of the proteins that surrounds the polypeptide exit tunnel on the outside of the ribosome. Forms the main docking site for trigger factor binding to the ribosome.</text>
</comment>
<dbReference type="SUPFAM" id="SSF54189">
    <property type="entry name" value="Ribosomal proteins S24e, L23 and L15e"/>
    <property type="match status" value="1"/>
</dbReference>
<dbReference type="GO" id="GO:0005840">
    <property type="term" value="C:ribosome"/>
    <property type="evidence" value="ECO:0007669"/>
    <property type="project" value="UniProtKB-KW"/>
</dbReference>
<dbReference type="NCBIfam" id="NF004359">
    <property type="entry name" value="PRK05738.1-3"/>
    <property type="match status" value="1"/>
</dbReference>
<dbReference type="EMBL" id="FOMJ01000002">
    <property type="protein sequence ID" value="SFD13368.1"/>
    <property type="molecule type" value="Genomic_DNA"/>
</dbReference>
<evidence type="ECO:0000256" key="7">
    <source>
        <dbReference type="RuleBase" id="RU003934"/>
    </source>
</evidence>
<keyword evidence="5 6" id="KW-0687">Ribonucleoprotein</keyword>
<proteinExistence type="inferred from homology"/>
<organism evidence="8 9">
    <name type="scientific">Thiohalospira halophila DSM 15071</name>
    <dbReference type="NCBI Taxonomy" id="1123397"/>
    <lineage>
        <taxon>Bacteria</taxon>
        <taxon>Pseudomonadati</taxon>
        <taxon>Pseudomonadota</taxon>
        <taxon>Gammaproteobacteria</taxon>
        <taxon>Thiohalospirales</taxon>
        <taxon>Thiohalospiraceae</taxon>
        <taxon>Thiohalospira</taxon>
    </lineage>
</organism>
<evidence type="ECO:0000256" key="3">
    <source>
        <dbReference type="ARBA" id="ARBA00022884"/>
    </source>
</evidence>
<dbReference type="InterPro" id="IPR012677">
    <property type="entry name" value="Nucleotide-bd_a/b_plait_sf"/>
</dbReference>
<dbReference type="GO" id="GO:0019843">
    <property type="term" value="F:rRNA binding"/>
    <property type="evidence" value="ECO:0007669"/>
    <property type="project" value="UniProtKB-UniRule"/>
</dbReference>
<evidence type="ECO:0000256" key="2">
    <source>
        <dbReference type="ARBA" id="ARBA00022730"/>
    </source>
</evidence>
<dbReference type="GO" id="GO:1990904">
    <property type="term" value="C:ribonucleoprotein complex"/>
    <property type="evidence" value="ECO:0007669"/>
    <property type="project" value="UniProtKB-KW"/>
</dbReference>
<dbReference type="PANTHER" id="PTHR11620">
    <property type="entry name" value="60S RIBOSOMAL PROTEIN L23A"/>
    <property type="match status" value="1"/>
</dbReference>
<dbReference type="AlphaFoldDB" id="A0A1I1Q0H8"/>
<evidence type="ECO:0000256" key="1">
    <source>
        <dbReference type="ARBA" id="ARBA00006700"/>
    </source>
</evidence>
<keyword evidence="9" id="KW-1185">Reference proteome</keyword>
<reference evidence="8 9" key="1">
    <citation type="submission" date="2016-10" db="EMBL/GenBank/DDBJ databases">
        <authorList>
            <person name="de Groot N.N."/>
        </authorList>
    </citation>
    <scope>NUCLEOTIDE SEQUENCE [LARGE SCALE GENOMIC DNA]</scope>
    <source>
        <strain evidence="8 9">HL3</strain>
    </source>
</reference>
<gene>
    <name evidence="6" type="primary">rplW</name>
    <name evidence="8" type="ORF">SAMN05660831_00793</name>
</gene>
<protein>
    <recommendedName>
        <fullName evidence="6">Large ribosomal subunit protein uL23</fullName>
    </recommendedName>
</protein>
<evidence type="ECO:0000256" key="4">
    <source>
        <dbReference type="ARBA" id="ARBA00022980"/>
    </source>
</evidence>
<keyword evidence="2 6" id="KW-0699">rRNA-binding</keyword>